<feature type="region of interest" description="Disordered" evidence="1">
    <location>
        <begin position="92"/>
        <end position="126"/>
    </location>
</feature>
<comment type="caution">
    <text evidence="2">The sequence shown here is derived from an EMBL/GenBank/DDBJ whole genome shotgun (WGS) entry which is preliminary data.</text>
</comment>
<keyword evidence="3" id="KW-1185">Reference proteome</keyword>
<feature type="compositionally biased region" description="Low complexity" evidence="1">
    <location>
        <begin position="106"/>
        <end position="118"/>
    </location>
</feature>
<name>A0A8H2VMQ8_9HELO</name>
<organism evidence="2 3">
    <name type="scientific">Sclerotinia trifoliorum</name>
    <dbReference type="NCBI Taxonomy" id="28548"/>
    <lineage>
        <taxon>Eukaryota</taxon>
        <taxon>Fungi</taxon>
        <taxon>Dikarya</taxon>
        <taxon>Ascomycota</taxon>
        <taxon>Pezizomycotina</taxon>
        <taxon>Leotiomycetes</taxon>
        <taxon>Helotiales</taxon>
        <taxon>Sclerotiniaceae</taxon>
        <taxon>Sclerotinia</taxon>
    </lineage>
</organism>
<dbReference type="AlphaFoldDB" id="A0A8H2VMQ8"/>
<feature type="compositionally biased region" description="Basic and acidic residues" evidence="1">
    <location>
        <begin position="47"/>
        <end position="58"/>
    </location>
</feature>
<feature type="compositionally biased region" description="Basic and acidic residues" evidence="1">
    <location>
        <begin position="18"/>
        <end position="29"/>
    </location>
</feature>
<accession>A0A8H2VMQ8</accession>
<feature type="compositionally biased region" description="Polar residues" evidence="1">
    <location>
        <begin position="60"/>
        <end position="69"/>
    </location>
</feature>
<reference evidence="2" key="1">
    <citation type="submission" date="2020-10" db="EMBL/GenBank/DDBJ databases">
        <authorList>
            <person name="Kusch S."/>
        </authorList>
    </citation>
    <scope>NUCLEOTIDE SEQUENCE</scope>
    <source>
        <strain evidence="2">SwB9</strain>
    </source>
</reference>
<evidence type="ECO:0000313" key="3">
    <source>
        <dbReference type="Proteomes" id="UP000624404"/>
    </source>
</evidence>
<dbReference type="EMBL" id="CAJHIA010000002">
    <property type="protein sequence ID" value="CAD6440323.1"/>
    <property type="molecule type" value="Genomic_DNA"/>
</dbReference>
<dbReference type="Proteomes" id="UP000624404">
    <property type="component" value="Unassembled WGS sequence"/>
</dbReference>
<proteinExistence type="predicted"/>
<evidence type="ECO:0000313" key="2">
    <source>
        <dbReference type="EMBL" id="CAD6440323.1"/>
    </source>
</evidence>
<sequence length="126" mass="14098">MGALSAVLAIPYRSIKESIQRNRKNENKNKRQTKSAPGSRTPSIYLKTRESFDRKYRTGDSGSKKSQSLGHLPLVDVPRPELLAVENVALSKGKRKEKAIEEPLVQKRSSQSRTTSQKDFVLDSTA</sequence>
<dbReference type="OrthoDB" id="3558950at2759"/>
<evidence type="ECO:0000256" key="1">
    <source>
        <dbReference type="SAM" id="MobiDB-lite"/>
    </source>
</evidence>
<feature type="region of interest" description="Disordered" evidence="1">
    <location>
        <begin position="18"/>
        <end position="74"/>
    </location>
</feature>
<protein>
    <submittedName>
        <fullName evidence="2">66c73cf4-a816-4785-93b1-7cad0ecb417e</fullName>
    </submittedName>
</protein>
<gene>
    <name evidence="2" type="ORF">SCLTRI_LOCUS860</name>
</gene>